<sequence>MRRLLAACLCLASFLGQAATTKTDDLQPDNLFPQVKMETSMGDIVVELDRTKAPITVNNFLRYVVDGTYNNTVFHRVIKGFVVQGGGYDVKYNARKEREPIFNESGNGLKNRLGTIAMARTDDPHSATSQFYFNMADNDGLDPSPRHWGYTVFGEVMDGLDVLEKIETVPTEYNSAISSPDVPTAPVMLKKVTLMKPQF</sequence>
<dbReference type="AlphaFoldDB" id="A0A3N1NRL7"/>
<organism evidence="6 7">
    <name type="scientific">Gallaecimonas pentaromativorans</name>
    <dbReference type="NCBI Taxonomy" id="584787"/>
    <lineage>
        <taxon>Bacteria</taxon>
        <taxon>Pseudomonadati</taxon>
        <taxon>Pseudomonadota</taxon>
        <taxon>Gammaproteobacteria</taxon>
        <taxon>Enterobacterales</taxon>
        <taxon>Gallaecimonadaceae</taxon>
        <taxon>Gallaecimonas</taxon>
    </lineage>
</organism>
<dbReference type="PANTHER" id="PTHR43246">
    <property type="entry name" value="PEPTIDYL-PROLYL CIS-TRANS ISOMERASE CYP38, CHLOROPLASTIC"/>
    <property type="match status" value="1"/>
</dbReference>
<dbReference type="CDD" id="cd01920">
    <property type="entry name" value="cyclophilin_EcCYP_like"/>
    <property type="match status" value="1"/>
</dbReference>
<keyword evidence="7" id="KW-1185">Reference proteome</keyword>
<feature type="domain" description="PPIase cyclophilin-type" evidence="5">
    <location>
        <begin position="31"/>
        <end position="194"/>
    </location>
</feature>
<dbReference type="GO" id="GO:0003755">
    <property type="term" value="F:peptidyl-prolyl cis-trans isomerase activity"/>
    <property type="evidence" value="ECO:0007669"/>
    <property type="project" value="UniProtKB-UniRule"/>
</dbReference>
<comment type="caution">
    <text evidence="6">The sequence shown here is derived from an EMBL/GenBank/DDBJ whole genome shotgun (WGS) entry which is preliminary data.</text>
</comment>
<protein>
    <recommendedName>
        <fullName evidence="4">Peptidyl-prolyl cis-trans isomerase</fullName>
        <shortName evidence="4">PPIase</shortName>
        <ecNumber evidence="4">5.2.1.8</ecNumber>
    </recommendedName>
</protein>
<name>A0A3N1NRL7_9GAMM</name>
<feature type="signal peptide" evidence="4">
    <location>
        <begin position="1"/>
        <end position="18"/>
    </location>
</feature>
<accession>A0A3N1NRL7</accession>
<evidence type="ECO:0000259" key="5">
    <source>
        <dbReference type="PROSITE" id="PS50072"/>
    </source>
</evidence>
<reference evidence="6 7" key="1">
    <citation type="submission" date="2018-11" db="EMBL/GenBank/DDBJ databases">
        <title>Genomic Encyclopedia of Type Strains, Phase IV (KMG-IV): sequencing the most valuable type-strain genomes for metagenomic binning, comparative biology and taxonomic classification.</title>
        <authorList>
            <person name="Goeker M."/>
        </authorList>
    </citation>
    <scope>NUCLEOTIDE SEQUENCE [LARGE SCALE GENOMIC DNA]</scope>
    <source>
        <strain evidence="6 7">DSM 21945</strain>
    </source>
</reference>
<keyword evidence="4" id="KW-0732">Signal</keyword>
<comment type="function">
    <text evidence="4">PPIases accelerate the folding of proteins. It catalyzes the cis-trans isomerization of proline imidic peptide bonds in oligopeptides.</text>
</comment>
<dbReference type="SUPFAM" id="SSF50891">
    <property type="entry name" value="Cyclophilin-like"/>
    <property type="match status" value="1"/>
</dbReference>
<keyword evidence="2 4" id="KW-0697">Rotamase</keyword>
<evidence type="ECO:0000313" key="7">
    <source>
        <dbReference type="Proteomes" id="UP000268033"/>
    </source>
</evidence>
<evidence type="ECO:0000313" key="6">
    <source>
        <dbReference type="EMBL" id="ROQ18763.1"/>
    </source>
</evidence>
<dbReference type="RefSeq" id="WP_083445972.1">
    <property type="nucleotide sequence ID" value="NZ_LFWC01000016.1"/>
</dbReference>
<evidence type="ECO:0000256" key="2">
    <source>
        <dbReference type="ARBA" id="ARBA00023110"/>
    </source>
</evidence>
<dbReference type="InterPro" id="IPR029000">
    <property type="entry name" value="Cyclophilin-like_dom_sf"/>
</dbReference>
<dbReference type="Gene3D" id="2.40.100.10">
    <property type="entry name" value="Cyclophilin-like"/>
    <property type="match status" value="1"/>
</dbReference>
<dbReference type="PROSITE" id="PS00170">
    <property type="entry name" value="CSA_PPIASE_1"/>
    <property type="match status" value="1"/>
</dbReference>
<dbReference type="Pfam" id="PF00160">
    <property type="entry name" value="Pro_isomerase"/>
    <property type="match status" value="1"/>
</dbReference>
<dbReference type="STRING" id="584787.GCA_001247655_01359"/>
<evidence type="ECO:0000256" key="4">
    <source>
        <dbReference type="RuleBase" id="RU363019"/>
    </source>
</evidence>
<dbReference type="PRINTS" id="PR00153">
    <property type="entry name" value="CSAPPISMRASE"/>
</dbReference>
<dbReference type="EMBL" id="RJUL01000017">
    <property type="protein sequence ID" value="ROQ18763.1"/>
    <property type="molecule type" value="Genomic_DNA"/>
</dbReference>
<comment type="catalytic activity">
    <reaction evidence="4">
        <text>[protein]-peptidylproline (omega=180) = [protein]-peptidylproline (omega=0)</text>
        <dbReference type="Rhea" id="RHEA:16237"/>
        <dbReference type="Rhea" id="RHEA-COMP:10747"/>
        <dbReference type="Rhea" id="RHEA-COMP:10748"/>
        <dbReference type="ChEBI" id="CHEBI:83833"/>
        <dbReference type="ChEBI" id="CHEBI:83834"/>
        <dbReference type="EC" id="5.2.1.8"/>
    </reaction>
</comment>
<dbReference type="Proteomes" id="UP000268033">
    <property type="component" value="Unassembled WGS sequence"/>
</dbReference>
<keyword evidence="3 4" id="KW-0413">Isomerase</keyword>
<evidence type="ECO:0000256" key="1">
    <source>
        <dbReference type="ARBA" id="ARBA00007365"/>
    </source>
</evidence>
<gene>
    <name evidence="6" type="ORF">EDC28_11729</name>
</gene>
<proteinExistence type="inferred from homology"/>
<dbReference type="PROSITE" id="PS50072">
    <property type="entry name" value="CSA_PPIASE_2"/>
    <property type="match status" value="1"/>
</dbReference>
<comment type="similarity">
    <text evidence="1 4">Belongs to the cyclophilin-type PPIase family.</text>
</comment>
<dbReference type="EC" id="5.2.1.8" evidence="4"/>
<dbReference type="GO" id="GO:0006457">
    <property type="term" value="P:protein folding"/>
    <property type="evidence" value="ECO:0007669"/>
    <property type="project" value="InterPro"/>
</dbReference>
<dbReference type="InterPro" id="IPR044665">
    <property type="entry name" value="E_coli_cyclophilin_A-like"/>
</dbReference>
<dbReference type="InterPro" id="IPR002130">
    <property type="entry name" value="Cyclophilin-type_PPIase_dom"/>
</dbReference>
<dbReference type="OrthoDB" id="9807797at2"/>
<dbReference type="InterPro" id="IPR020892">
    <property type="entry name" value="Cyclophilin-type_PPIase_CS"/>
</dbReference>
<evidence type="ECO:0000256" key="3">
    <source>
        <dbReference type="ARBA" id="ARBA00023235"/>
    </source>
</evidence>
<feature type="chain" id="PRO_5017852956" description="Peptidyl-prolyl cis-trans isomerase" evidence="4">
    <location>
        <begin position="19"/>
        <end position="199"/>
    </location>
</feature>